<dbReference type="OrthoDB" id="31062at74201"/>
<dbReference type="STRING" id="452637.Oter_0523"/>
<feature type="region of interest" description="Disordered" evidence="1">
    <location>
        <begin position="104"/>
        <end position="127"/>
    </location>
</feature>
<dbReference type="KEGG" id="ote:Oter_0523"/>
<accession>B1ZSF6</accession>
<evidence type="ECO:0000313" key="3">
    <source>
        <dbReference type="EMBL" id="ACB73813.1"/>
    </source>
</evidence>
<evidence type="ECO:0000256" key="1">
    <source>
        <dbReference type="SAM" id="MobiDB-lite"/>
    </source>
</evidence>
<sequence length="127" mass="13883">MPLAPANRARLQASLAVVGLAVLCWRVPGVVTTVLLMLGATLALVAWISPRAYAPVQRGFDALLHGLLVVLTWTSLALVYFGLFTPVRVWRLLTHNDPLGLRSQQGSAPTTYLQPLPPTPARFDRQF</sequence>
<keyword evidence="2" id="KW-1133">Transmembrane helix</keyword>
<gene>
    <name evidence="3" type="ordered locus">Oter_0523</name>
</gene>
<evidence type="ECO:0000256" key="2">
    <source>
        <dbReference type="SAM" id="Phobius"/>
    </source>
</evidence>
<dbReference type="EMBL" id="CP001032">
    <property type="protein sequence ID" value="ACB73813.1"/>
    <property type="molecule type" value="Genomic_DNA"/>
</dbReference>
<feature type="transmembrane region" description="Helical" evidence="2">
    <location>
        <begin position="62"/>
        <end position="83"/>
    </location>
</feature>
<keyword evidence="2" id="KW-0812">Transmembrane</keyword>
<dbReference type="AlphaFoldDB" id="B1ZSF6"/>
<name>B1ZSF6_OPITP</name>
<reference evidence="3 4" key="1">
    <citation type="journal article" date="2011" name="J. Bacteriol.">
        <title>Genome sequence of the verrucomicrobium Opitutus terrae PB90-1, an abundant inhabitant of rice paddy soil ecosystems.</title>
        <authorList>
            <person name="van Passel M.W."/>
            <person name="Kant R."/>
            <person name="Palva A."/>
            <person name="Copeland A."/>
            <person name="Lucas S."/>
            <person name="Lapidus A."/>
            <person name="Glavina del Rio T."/>
            <person name="Pitluck S."/>
            <person name="Goltsman E."/>
            <person name="Clum A."/>
            <person name="Sun H."/>
            <person name="Schmutz J."/>
            <person name="Larimer F.W."/>
            <person name="Land M.L."/>
            <person name="Hauser L."/>
            <person name="Kyrpides N."/>
            <person name="Mikhailova N."/>
            <person name="Richardson P.P."/>
            <person name="Janssen P.H."/>
            <person name="de Vos W.M."/>
            <person name="Smidt H."/>
        </authorList>
    </citation>
    <scope>NUCLEOTIDE SEQUENCE [LARGE SCALE GENOMIC DNA]</scope>
    <source>
        <strain evidence="4">DSM 11246 / JCM 15787 / PB90-1</strain>
    </source>
</reference>
<keyword evidence="4" id="KW-1185">Reference proteome</keyword>
<proteinExistence type="predicted"/>
<keyword evidence="2" id="KW-0472">Membrane</keyword>
<organism evidence="3 4">
    <name type="scientific">Opitutus terrae (strain DSM 11246 / JCM 15787 / PB90-1)</name>
    <dbReference type="NCBI Taxonomy" id="452637"/>
    <lineage>
        <taxon>Bacteria</taxon>
        <taxon>Pseudomonadati</taxon>
        <taxon>Verrucomicrobiota</taxon>
        <taxon>Opitutia</taxon>
        <taxon>Opitutales</taxon>
        <taxon>Opitutaceae</taxon>
        <taxon>Opitutus</taxon>
    </lineage>
</organism>
<dbReference type="HOGENOM" id="CLU_1968310_0_0_0"/>
<dbReference type="Proteomes" id="UP000007013">
    <property type="component" value="Chromosome"/>
</dbReference>
<dbReference type="RefSeq" id="WP_012373351.1">
    <property type="nucleotide sequence ID" value="NC_010571.1"/>
</dbReference>
<protein>
    <submittedName>
        <fullName evidence="3">Uncharacterized protein</fullName>
    </submittedName>
</protein>
<feature type="transmembrane region" description="Helical" evidence="2">
    <location>
        <begin position="34"/>
        <end position="50"/>
    </location>
</feature>
<evidence type="ECO:0000313" key="4">
    <source>
        <dbReference type="Proteomes" id="UP000007013"/>
    </source>
</evidence>